<keyword evidence="2" id="KW-1133">Transmembrane helix</keyword>
<feature type="transmembrane region" description="Helical" evidence="2">
    <location>
        <begin position="167"/>
        <end position="194"/>
    </location>
</feature>
<evidence type="ECO:0000256" key="1">
    <source>
        <dbReference type="SAM" id="MobiDB-lite"/>
    </source>
</evidence>
<organism evidence="3 4">
    <name type="scientific">Paractinoplanes rishiriensis</name>
    <dbReference type="NCBI Taxonomy" id="1050105"/>
    <lineage>
        <taxon>Bacteria</taxon>
        <taxon>Bacillati</taxon>
        <taxon>Actinomycetota</taxon>
        <taxon>Actinomycetes</taxon>
        <taxon>Micromonosporales</taxon>
        <taxon>Micromonosporaceae</taxon>
        <taxon>Paractinoplanes</taxon>
    </lineage>
</organism>
<proteinExistence type="predicted"/>
<dbReference type="Proteomes" id="UP000636960">
    <property type="component" value="Unassembled WGS sequence"/>
</dbReference>
<keyword evidence="2" id="KW-0812">Transmembrane</keyword>
<evidence type="ECO:0000313" key="3">
    <source>
        <dbReference type="EMBL" id="GIE98053.1"/>
    </source>
</evidence>
<sequence length="230" mass="23728">MTDQQEQETTGGIPAQPTPPAPGPWDDYLAAAQRLDAVRRAASAAAGEQQAALAAANQELLAVRARLAPQQARMMRDFGVPESDLTPGPAELEAARQAVAGGPAAVLAALQQARRTADAADATIIGPGPARPLRPMVRNLLIYGPFAAAVLVVQIVLYLVAPQGSVPTYALLCGLSLPVLAFGLGWVTIGFVYGGSDQGPVDRTPILGAVACLVPVLLTCMGVGLTAFFR</sequence>
<evidence type="ECO:0000313" key="4">
    <source>
        <dbReference type="Proteomes" id="UP000636960"/>
    </source>
</evidence>
<feature type="transmembrane region" description="Helical" evidence="2">
    <location>
        <begin position="206"/>
        <end position="229"/>
    </location>
</feature>
<gene>
    <name evidence="3" type="ORF">Ari01nite_55180</name>
</gene>
<name>A0A919K0I0_9ACTN</name>
<dbReference type="EMBL" id="BOMV01000059">
    <property type="protein sequence ID" value="GIE98053.1"/>
    <property type="molecule type" value="Genomic_DNA"/>
</dbReference>
<keyword evidence="4" id="KW-1185">Reference proteome</keyword>
<comment type="caution">
    <text evidence="3">The sequence shown here is derived from an EMBL/GenBank/DDBJ whole genome shotgun (WGS) entry which is preliminary data.</text>
</comment>
<dbReference type="RefSeq" id="WP_203785068.1">
    <property type="nucleotide sequence ID" value="NZ_BOMV01000059.1"/>
</dbReference>
<evidence type="ECO:0000256" key="2">
    <source>
        <dbReference type="SAM" id="Phobius"/>
    </source>
</evidence>
<reference evidence="3" key="1">
    <citation type="submission" date="2021-01" db="EMBL/GenBank/DDBJ databases">
        <title>Whole genome shotgun sequence of Actinoplanes rishiriensis NBRC 108556.</title>
        <authorList>
            <person name="Komaki H."/>
            <person name="Tamura T."/>
        </authorList>
    </citation>
    <scope>NUCLEOTIDE SEQUENCE</scope>
    <source>
        <strain evidence="3">NBRC 108556</strain>
    </source>
</reference>
<feature type="region of interest" description="Disordered" evidence="1">
    <location>
        <begin position="1"/>
        <end position="25"/>
    </location>
</feature>
<dbReference type="AlphaFoldDB" id="A0A919K0I0"/>
<feature type="transmembrane region" description="Helical" evidence="2">
    <location>
        <begin position="140"/>
        <end position="161"/>
    </location>
</feature>
<accession>A0A919K0I0</accession>
<keyword evidence="2" id="KW-0472">Membrane</keyword>
<protein>
    <submittedName>
        <fullName evidence="3">Uncharacterized protein</fullName>
    </submittedName>
</protein>